<evidence type="ECO:0000256" key="1">
    <source>
        <dbReference type="SAM" id="MobiDB-lite"/>
    </source>
</evidence>
<protein>
    <submittedName>
        <fullName evidence="2">Uncharacterized protein</fullName>
    </submittedName>
</protein>
<evidence type="ECO:0000313" key="2">
    <source>
        <dbReference type="EMBL" id="OHT08443.1"/>
    </source>
</evidence>
<dbReference type="AlphaFoldDB" id="A0A1J4KB49"/>
<accession>A0A1J4KB49</accession>
<name>A0A1J4KB49_9EUKA</name>
<comment type="caution">
    <text evidence="2">The sequence shown here is derived from an EMBL/GenBank/DDBJ whole genome shotgun (WGS) entry which is preliminary data.</text>
</comment>
<feature type="compositionally biased region" description="Acidic residues" evidence="1">
    <location>
        <begin position="361"/>
        <end position="371"/>
    </location>
</feature>
<reference evidence="2" key="1">
    <citation type="submission" date="2016-10" db="EMBL/GenBank/DDBJ databases">
        <authorList>
            <person name="Benchimol M."/>
            <person name="Almeida L.G."/>
            <person name="Vasconcelos A.T."/>
            <person name="Perreira-Neves A."/>
            <person name="Rosa I.A."/>
            <person name="Tasca T."/>
            <person name="Bogo M.R."/>
            <person name="de Souza W."/>
        </authorList>
    </citation>
    <scope>NUCLEOTIDE SEQUENCE [LARGE SCALE GENOMIC DNA]</scope>
    <source>
        <strain evidence="2">K</strain>
    </source>
</reference>
<organism evidence="2 3">
    <name type="scientific">Tritrichomonas foetus</name>
    <dbReference type="NCBI Taxonomy" id="1144522"/>
    <lineage>
        <taxon>Eukaryota</taxon>
        <taxon>Metamonada</taxon>
        <taxon>Parabasalia</taxon>
        <taxon>Tritrichomonadida</taxon>
        <taxon>Tritrichomonadidae</taxon>
        <taxon>Tritrichomonas</taxon>
    </lineage>
</organism>
<dbReference type="GeneID" id="94837625"/>
<feature type="region of interest" description="Disordered" evidence="1">
    <location>
        <begin position="352"/>
        <end position="379"/>
    </location>
</feature>
<dbReference type="EMBL" id="MLAK01000667">
    <property type="protein sequence ID" value="OHT08443.1"/>
    <property type="molecule type" value="Genomic_DNA"/>
</dbReference>
<dbReference type="RefSeq" id="XP_068361579.1">
    <property type="nucleotide sequence ID" value="XM_068502921.1"/>
</dbReference>
<sequence length="854" mass="99363">MSTIPKKIFQPIPFVFPRYKDVPLEKYANSQYSKHFRYMKNSSDDKFSHYYRAKICPDIAFHDMLDEMEKEGTLETFIFFFINALPDIFGISPFNIVEILCSHKIVKKNIAHLSSFKLSLLCCRLSSEISFPTLICILQEAVKHIKHSEAHIVASFLFTTLISLSNLIDHQQKMIEANLQDDTIQFNQPFVNIFNKIMIEIIENHIQVLSLRSISYITQEFIPKLDATAPSPQFFIENSYRCPLNTTFTISLILGQTYSSLLNFGEKTKKALTKIFILAPIQTRDAIIYLINKYPDLESSDSFISNIISFNNPLFLIKKKQTFLEISHYESPSKNSLNNCVKKSSKKLEKKSLKSSKKSYDDDDDDSNESIDENKLDSDDSNENYNLHLNNTIYRFLSKFDQRVLHSQSILEIAQILHFIETSVISSEIDPLAILALTVKLLSLFPLFLDNNENQKFWFVSSALCSLMKIGSNLFGQSKHMKIPICHFLDNLLISRFSMIPEIVTFPVEIIENHIKSIDELILSNFEEWFDFILSQPPMFVNIHIISLILKEKSDLVVTYNFLKENIYEIIKQSTLLLQTKSFKALNEISELWIEVVSFFNLFEIEDSIKFSYQTLRIVFDCIMKFRETDEEGCCYFLQLLERIIICPIYHFTLCSFDTLIFNLIPDYQQPNVCSNFTIHPRQNYQEFQRLKKSELMSMLHLKPYVTFQTLRFLNKMLEKNGSNYEINAIFGLPSYLTIFKLARACATYLSKNEYDEITMEAANIISKLCENKYTQGIIHCIIKSIPEGYNFAPIPENVQPTVLELQSVINEIVPNRIQKIELGFKMWKKEFEKGTPIENLIRFAENEIQNVCK</sequence>
<proteinExistence type="predicted"/>
<dbReference type="VEuPathDB" id="TrichDB:TRFO_23045"/>
<gene>
    <name evidence="2" type="ORF">TRFO_23045</name>
</gene>
<evidence type="ECO:0000313" key="3">
    <source>
        <dbReference type="Proteomes" id="UP000179807"/>
    </source>
</evidence>
<dbReference type="Proteomes" id="UP000179807">
    <property type="component" value="Unassembled WGS sequence"/>
</dbReference>
<keyword evidence="3" id="KW-1185">Reference proteome</keyword>